<dbReference type="InterPro" id="IPR036236">
    <property type="entry name" value="Znf_C2H2_sf"/>
</dbReference>
<dbReference type="PANTHER" id="PTHR46742:SF2">
    <property type="entry name" value="ZINC FINGER MATRIN-TYPE PROTEIN 1"/>
    <property type="match status" value="1"/>
</dbReference>
<evidence type="ECO:0000259" key="2">
    <source>
        <dbReference type="PROSITE" id="PS00028"/>
    </source>
</evidence>
<dbReference type="SMART" id="SM00451">
    <property type="entry name" value="ZnF_U1"/>
    <property type="match status" value="4"/>
</dbReference>
<dbReference type="Proteomes" id="UP001591681">
    <property type="component" value="Unassembled WGS sequence"/>
</dbReference>
<dbReference type="Pfam" id="PF12874">
    <property type="entry name" value="zf-met"/>
    <property type="match status" value="4"/>
</dbReference>
<feature type="compositionally biased region" description="Pro residues" evidence="1">
    <location>
        <begin position="339"/>
        <end position="359"/>
    </location>
</feature>
<feature type="domain" description="C2H2-type" evidence="2">
    <location>
        <begin position="262"/>
        <end position="284"/>
    </location>
</feature>
<dbReference type="EMBL" id="JBHFQA010000004">
    <property type="protein sequence ID" value="KAL2099598.1"/>
    <property type="molecule type" value="Genomic_DNA"/>
</dbReference>
<comment type="caution">
    <text evidence="3">The sequence shown here is derived from an EMBL/GenBank/DDBJ whole genome shotgun (WGS) entry which is preliminary data.</text>
</comment>
<name>A0ABD1KKE8_9TELE</name>
<dbReference type="Gene3D" id="3.30.160.60">
    <property type="entry name" value="Classic Zinc Finger"/>
    <property type="match status" value="4"/>
</dbReference>
<dbReference type="InterPro" id="IPR013087">
    <property type="entry name" value="Znf_C2H2_type"/>
</dbReference>
<feature type="compositionally biased region" description="Pro residues" evidence="1">
    <location>
        <begin position="368"/>
        <end position="381"/>
    </location>
</feature>
<evidence type="ECO:0000313" key="4">
    <source>
        <dbReference type="Proteomes" id="UP001591681"/>
    </source>
</evidence>
<proteinExistence type="predicted"/>
<feature type="compositionally biased region" description="Basic and acidic residues" evidence="1">
    <location>
        <begin position="325"/>
        <end position="337"/>
    </location>
</feature>
<dbReference type="PANTHER" id="PTHR46742">
    <property type="entry name" value="LYSINE-RICH COILED-COIL PROTEIN 1"/>
    <property type="match status" value="1"/>
</dbReference>
<accession>A0ABD1KKE8</accession>
<dbReference type="SUPFAM" id="SSF57667">
    <property type="entry name" value="beta-beta-alpha zinc fingers"/>
    <property type="match status" value="4"/>
</dbReference>
<dbReference type="InterPro" id="IPR003604">
    <property type="entry name" value="Matrin/U1-like-C_Znf_C2H2"/>
</dbReference>
<feature type="compositionally biased region" description="Basic residues" evidence="1">
    <location>
        <begin position="525"/>
        <end position="539"/>
    </location>
</feature>
<evidence type="ECO:0000256" key="1">
    <source>
        <dbReference type="SAM" id="MobiDB-lite"/>
    </source>
</evidence>
<gene>
    <name evidence="3" type="ORF">ACEWY4_003992</name>
</gene>
<feature type="compositionally biased region" description="Basic residues" evidence="1">
    <location>
        <begin position="622"/>
        <end position="635"/>
    </location>
</feature>
<dbReference type="PROSITE" id="PS00028">
    <property type="entry name" value="ZINC_FINGER_C2H2_1"/>
    <property type="match status" value="3"/>
</dbReference>
<feature type="domain" description="C2H2-type" evidence="2">
    <location>
        <begin position="215"/>
        <end position="237"/>
    </location>
</feature>
<keyword evidence="4" id="KW-1185">Reference proteome</keyword>
<feature type="region of interest" description="Disordered" evidence="1">
    <location>
        <begin position="320"/>
        <end position="604"/>
    </location>
</feature>
<feature type="region of interest" description="Disordered" evidence="1">
    <location>
        <begin position="619"/>
        <end position="659"/>
    </location>
</feature>
<feature type="compositionally biased region" description="Basic residues" evidence="1">
    <location>
        <begin position="469"/>
        <end position="481"/>
    </location>
</feature>
<feature type="compositionally biased region" description="Basic and acidic residues" evidence="1">
    <location>
        <begin position="636"/>
        <end position="652"/>
    </location>
</feature>
<feature type="domain" description="C2H2-type" evidence="2">
    <location>
        <begin position="119"/>
        <end position="141"/>
    </location>
</feature>
<feature type="compositionally biased region" description="Basic and acidic residues" evidence="1">
    <location>
        <begin position="575"/>
        <end position="598"/>
    </location>
</feature>
<feature type="compositionally biased region" description="Low complexity" evidence="1">
    <location>
        <begin position="434"/>
        <end position="464"/>
    </location>
</feature>
<dbReference type="AlphaFoldDB" id="A0ABD1KKE8"/>
<sequence>MSQISNSVCFPQNAESDIESDVNFNQDSATVLEAETVINTHNSSSQVEVSEDLKDLLTDDYCHICEAVLLFESQRTSHYEGKKHAQKVRLYLLSKKAQNPDKDTTVLQAGTSVDKQKFCELCNMVFSSAVVAKSHYEGKIHTKNLRRFRPLDAKLKVDCAQPSSPQVPDKPEMTEDDTAMIGSKVDSPATATTTSAAAPTTTGQEVDLSDPNKHCRLCAATFNNPHMAQQHYSGRKHQRNQSRQQLLQQLSEDGETAGSLTCPICSVTFSSVEMYRAHMQGNKHQLKEKKVAELCKSQKKVYDSFQDELADYIAVQKARGLQPKAAERGPEHSEDMVKTPPPPPHPPPPPPPPPPPLLPPSLFSIRFPTPPPRLTRPPFQPPANRFPAWPRGALRPPPFWEPGYNQSRPKSVPFARPQDPGGRRPARGRSPDWSSSSSSSGSDSSSSSSSSSNSSSSSSSSSHSDNSREKRRRLQRKLKERGRRDRDKERRLREGQEERSERGARRRERRDVEGEREREEDRERRRIRQRKERERRHRRESSDKEREDWKQRRERQRRRPREEEVDEEGAKRRREAHEELTVGERENMGGDTREKMNEEGGDITCRQDSIALMENFLEDRREKHKHRHKKERKKRERTEDVDTRTEEEKLWDETILGTL</sequence>
<feature type="region of interest" description="Disordered" evidence="1">
    <location>
        <begin position="182"/>
        <end position="208"/>
    </location>
</feature>
<dbReference type="SMART" id="SM00355">
    <property type="entry name" value="ZnF_C2H2"/>
    <property type="match status" value="3"/>
</dbReference>
<feature type="compositionally biased region" description="Basic and acidic residues" evidence="1">
    <location>
        <begin position="540"/>
        <end position="551"/>
    </location>
</feature>
<evidence type="ECO:0000313" key="3">
    <source>
        <dbReference type="EMBL" id="KAL2099598.1"/>
    </source>
</evidence>
<feature type="compositionally biased region" description="Basic and acidic residues" evidence="1">
    <location>
        <begin position="482"/>
        <end position="524"/>
    </location>
</feature>
<protein>
    <recommendedName>
        <fullName evidence="2">C2H2-type domain-containing protein</fullName>
    </recommendedName>
</protein>
<organism evidence="3 4">
    <name type="scientific">Coilia grayii</name>
    <name type="common">Gray's grenadier anchovy</name>
    <dbReference type="NCBI Taxonomy" id="363190"/>
    <lineage>
        <taxon>Eukaryota</taxon>
        <taxon>Metazoa</taxon>
        <taxon>Chordata</taxon>
        <taxon>Craniata</taxon>
        <taxon>Vertebrata</taxon>
        <taxon>Euteleostomi</taxon>
        <taxon>Actinopterygii</taxon>
        <taxon>Neopterygii</taxon>
        <taxon>Teleostei</taxon>
        <taxon>Clupei</taxon>
        <taxon>Clupeiformes</taxon>
        <taxon>Clupeoidei</taxon>
        <taxon>Engraulidae</taxon>
        <taxon>Coilinae</taxon>
        <taxon>Coilia</taxon>
    </lineage>
</organism>
<reference evidence="3 4" key="1">
    <citation type="submission" date="2024-09" db="EMBL/GenBank/DDBJ databases">
        <title>A chromosome-level genome assembly of Gray's grenadier anchovy, Coilia grayii.</title>
        <authorList>
            <person name="Fu Z."/>
        </authorList>
    </citation>
    <scope>NUCLEOTIDE SEQUENCE [LARGE SCALE GENOMIC DNA]</scope>
    <source>
        <strain evidence="3">G4</strain>
        <tissue evidence="3">Muscle</tissue>
    </source>
</reference>
<feature type="compositionally biased region" description="Low complexity" evidence="1">
    <location>
        <begin position="187"/>
        <end position="202"/>
    </location>
</feature>